<dbReference type="AlphaFoldDB" id="U4TYV9"/>
<gene>
    <name evidence="1" type="ORF">L248_0176</name>
</gene>
<dbReference type="RefSeq" id="WP_022528123.1">
    <property type="nucleotide sequence ID" value="NZ_KI271582.1"/>
</dbReference>
<dbReference type="STRING" id="1231336.L248_0176"/>
<evidence type="ECO:0008006" key="3">
    <source>
        <dbReference type="Google" id="ProtNLM"/>
    </source>
</evidence>
<evidence type="ECO:0000313" key="2">
    <source>
        <dbReference type="Proteomes" id="UP000030647"/>
    </source>
</evidence>
<dbReference type="SUPFAM" id="SSF81901">
    <property type="entry name" value="HCP-like"/>
    <property type="match status" value="1"/>
</dbReference>
<protein>
    <recommendedName>
        <fullName evidence="3">Tetratricopeptide repeat protein</fullName>
    </recommendedName>
</protein>
<reference evidence="2" key="1">
    <citation type="journal article" date="2013" name="Genome Announc.">
        <title>Whole-Genome Sequencing of Lactobacillus shenzhenensis Strain LY-73T.</title>
        <authorList>
            <person name="Lin Z."/>
            <person name="Liu Z."/>
            <person name="Yang R."/>
            <person name="Zou Y."/>
            <person name="Wan D."/>
            <person name="Chen J."/>
            <person name="Guo M."/>
            <person name="Zhao J."/>
            <person name="Fang C."/>
            <person name="Yang R."/>
            <person name="Liu F."/>
        </authorList>
    </citation>
    <scope>NUCLEOTIDE SEQUENCE [LARGE SCALE GENOMIC DNA]</scope>
    <source>
        <strain evidence="2">LY-73</strain>
    </source>
</reference>
<dbReference type="HOGENOM" id="CLU_1208562_0_0_9"/>
<accession>U4TYV9</accession>
<sequence>MATKNQPALTDKDRVAARVHALVQQIDQNPRDKKAMIALAHLLVQQGAPDQAAALLTKGLAVLPGDDLLQYNLAAVAVSQGDAETAQKLLAQVHDPALAADKAYTTAQLYFAQKQYPRALAFALTAVDHAPNDAQYQLLYGDILSALENWPLAVQALQQAAALAPAAYKPHFDLGVALLGQGDTAGAKAALARARHLDPARYQQQAALFRDIGRLVKGGPADDQSAPSD</sequence>
<dbReference type="InterPro" id="IPR019734">
    <property type="entry name" value="TPR_rpt"/>
</dbReference>
<dbReference type="EMBL" id="KI271582">
    <property type="protein sequence ID" value="ERL66497.1"/>
    <property type="molecule type" value="Genomic_DNA"/>
</dbReference>
<name>U4TYV9_9LACO</name>
<dbReference type="OrthoDB" id="2329209at2"/>
<dbReference type="Pfam" id="PF13432">
    <property type="entry name" value="TPR_16"/>
    <property type="match status" value="1"/>
</dbReference>
<dbReference type="InterPro" id="IPR011990">
    <property type="entry name" value="TPR-like_helical_dom_sf"/>
</dbReference>
<keyword evidence="2" id="KW-1185">Reference proteome</keyword>
<dbReference type="eggNOG" id="COG0457">
    <property type="taxonomic scope" value="Bacteria"/>
</dbReference>
<dbReference type="SMART" id="SM00028">
    <property type="entry name" value="TPR"/>
    <property type="match status" value="4"/>
</dbReference>
<dbReference type="Gene3D" id="1.25.40.10">
    <property type="entry name" value="Tetratricopeptide repeat domain"/>
    <property type="match status" value="2"/>
</dbReference>
<dbReference type="Pfam" id="PF14559">
    <property type="entry name" value="TPR_19"/>
    <property type="match status" value="1"/>
</dbReference>
<dbReference type="Proteomes" id="UP000030647">
    <property type="component" value="Unassembled WGS sequence"/>
</dbReference>
<evidence type="ECO:0000313" key="1">
    <source>
        <dbReference type="EMBL" id="ERL66497.1"/>
    </source>
</evidence>
<organism evidence="1 2">
    <name type="scientific">Schleiferilactobacillus shenzhenensis LY-73</name>
    <dbReference type="NCBI Taxonomy" id="1231336"/>
    <lineage>
        <taxon>Bacteria</taxon>
        <taxon>Bacillati</taxon>
        <taxon>Bacillota</taxon>
        <taxon>Bacilli</taxon>
        <taxon>Lactobacillales</taxon>
        <taxon>Lactobacillaceae</taxon>
        <taxon>Schleiferilactobacillus</taxon>
    </lineage>
</organism>
<proteinExistence type="predicted"/>